<evidence type="ECO:0008006" key="3">
    <source>
        <dbReference type="Google" id="ProtNLM"/>
    </source>
</evidence>
<dbReference type="EMBL" id="JAAGAX010000006">
    <property type="protein sequence ID" value="KAF2310595.1"/>
    <property type="molecule type" value="Genomic_DNA"/>
</dbReference>
<protein>
    <recommendedName>
        <fullName evidence="3">RNase H type-1 domain-containing protein</fullName>
    </recommendedName>
</protein>
<dbReference type="AlphaFoldDB" id="A0A6A6MDN0"/>
<proteinExistence type="predicted"/>
<gene>
    <name evidence="1" type="ORF">GH714_015188</name>
</gene>
<reference evidence="1 2" key="1">
    <citation type="journal article" date="2020" name="Mol. Plant">
        <title>The Chromosome-Based Rubber Tree Genome Provides New Insights into Spurge Genome Evolution and Rubber Biosynthesis.</title>
        <authorList>
            <person name="Liu J."/>
            <person name="Shi C."/>
            <person name="Shi C.C."/>
            <person name="Li W."/>
            <person name="Zhang Q.J."/>
            <person name="Zhang Y."/>
            <person name="Li K."/>
            <person name="Lu H.F."/>
            <person name="Shi C."/>
            <person name="Zhu S.T."/>
            <person name="Xiao Z.Y."/>
            <person name="Nan H."/>
            <person name="Yue Y."/>
            <person name="Zhu X.G."/>
            <person name="Wu Y."/>
            <person name="Hong X.N."/>
            <person name="Fan G.Y."/>
            <person name="Tong Y."/>
            <person name="Zhang D."/>
            <person name="Mao C.L."/>
            <person name="Liu Y.L."/>
            <person name="Hao S.J."/>
            <person name="Liu W.Q."/>
            <person name="Lv M.Q."/>
            <person name="Zhang H.B."/>
            <person name="Liu Y."/>
            <person name="Hu-Tang G.R."/>
            <person name="Wang J.P."/>
            <person name="Wang J.H."/>
            <person name="Sun Y.H."/>
            <person name="Ni S.B."/>
            <person name="Chen W.B."/>
            <person name="Zhang X.C."/>
            <person name="Jiao Y.N."/>
            <person name="Eichler E.E."/>
            <person name="Li G.H."/>
            <person name="Liu X."/>
            <person name="Gao L.Z."/>
        </authorList>
    </citation>
    <scope>NUCLEOTIDE SEQUENCE [LARGE SCALE GENOMIC DNA]</scope>
    <source>
        <strain evidence="2">cv. GT1</strain>
        <tissue evidence="1">Leaf</tissue>
    </source>
</reference>
<sequence length="242" mass="26553">MVLSASVIGTLLRLRTQMYTNALGKLPYMAPSMGAYGLILQRIAIQPIPEDLLNETVASNVTAAGQWDWGKFGQFLPASSILYLTAIPPPLSSQVEDSLFWASSSSSQFTIKSTYQHLLGILSSLMTVTGIGFGSGRVRRESTRLKDIIVESDNLIAVQILVGVLQPQGAVLSVVSTIQFGLTLDWKVTFFHVLLKANYAADWLAGHLHTHDFSVEVLDTPLADLIPWLMHYLVNVAYFKSV</sequence>
<organism evidence="1 2">
    <name type="scientific">Hevea brasiliensis</name>
    <name type="common">Para rubber tree</name>
    <name type="synonym">Siphonia brasiliensis</name>
    <dbReference type="NCBI Taxonomy" id="3981"/>
    <lineage>
        <taxon>Eukaryota</taxon>
        <taxon>Viridiplantae</taxon>
        <taxon>Streptophyta</taxon>
        <taxon>Embryophyta</taxon>
        <taxon>Tracheophyta</taxon>
        <taxon>Spermatophyta</taxon>
        <taxon>Magnoliopsida</taxon>
        <taxon>eudicotyledons</taxon>
        <taxon>Gunneridae</taxon>
        <taxon>Pentapetalae</taxon>
        <taxon>rosids</taxon>
        <taxon>fabids</taxon>
        <taxon>Malpighiales</taxon>
        <taxon>Euphorbiaceae</taxon>
        <taxon>Crotonoideae</taxon>
        <taxon>Micrandreae</taxon>
        <taxon>Hevea</taxon>
    </lineage>
</organism>
<comment type="caution">
    <text evidence="1">The sequence shown here is derived from an EMBL/GenBank/DDBJ whole genome shotgun (WGS) entry which is preliminary data.</text>
</comment>
<keyword evidence="2" id="KW-1185">Reference proteome</keyword>
<dbReference type="Proteomes" id="UP000467840">
    <property type="component" value="Chromosome 14"/>
</dbReference>
<accession>A0A6A6MDN0</accession>
<evidence type="ECO:0000313" key="2">
    <source>
        <dbReference type="Proteomes" id="UP000467840"/>
    </source>
</evidence>
<evidence type="ECO:0000313" key="1">
    <source>
        <dbReference type="EMBL" id="KAF2310595.1"/>
    </source>
</evidence>
<name>A0A6A6MDN0_HEVBR</name>